<reference evidence="9" key="1">
    <citation type="journal article" date="2021" name="Nat. Commun.">
        <title>Genetic determinants of endophytism in the Arabidopsis root mycobiome.</title>
        <authorList>
            <person name="Mesny F."/>
            <person name="Miyauchi S."/>
            <person name="Thiergart T."/>
            <person name="Pickel B."/>
            <person name="Atanasova L."/>
            <person name="Karlsson M."/>
            <person name="Huettel B."/>
            <person name="Barry K.W."/>
            <person name="Haridas S."/>
            <person name="Chen C."/>
            <person name="Bauer D."/>
            <person name="Andreopoulos W."/>
            <person name="Pangilinan J."/>
            <person name="LaButti K."/>
            <person name="Riley R."/>
            <person name="Lipzen A."/>
            <person name="Clum A."/>
            <person name="Drula E."/>
            <person name="Henrissat B."/>
            <person name="Kohler A."/>
            <person name="Grigoriev I.V."/>
            <person name="Martin F.M."/>
            <person name="Hacquard S."/>
        </authorList>
    </citation>
    <scope>NUCLEOTIDE SEQUENCE</scope>
    <source>
        <strain evidence="9">MPI-SDFR-AT-0120</strain>
    </source>
</reference>
<evidence type="ECO:0000256" key="7">
    <source>
        <dbReference type="SAM" id="Phobius"/>
    </source>
</evidence>
<feature type="transmembrane region" description="Helical" evidence="7">
    <location>
        <begin position="126"/>
        <end position="146"/>
    </location>
</feature>
<dbReference type="GO" id="GO:0016020">
    <property type="term" value="C:membrane"/>
    <property type="evidence" value="ECO:0007669"/>
    <property type="project" value="UniProtKB-SubCell"/>
</dbReference>
<dbReference type="OrthoDB" id="4682787at2759"/>
<evidence type="ECO:0000313" key="10">
    <source>
        <dbReference type="Proteomes" id="UP000813461"/>
    </source>
</evidence>
<evidence type="ECO:0000256" key="3">
    <source>
        <dbReference type="ARBA" id="ARBA00022989"/>
    </source>
</evidence>
<evidence type="ECO:0000256" key="1">
    <source>
        <dbReference type="ARBA" id="ARBA00004141"/>
    </source>
</evidence>
<name>A0A8K0VVR7_9PLEO</name>
<dbReference type="Pfam" id="PF20684">
    <property type="entry name" value="Fung_rhodopsin"/>
    <property type="match status" value="1"/>
</dbReference>
<feature type="transmembrane region" description="Helical" evidence="7">
    <location>
        <begin position="53"/>
        <end position="70"/>
    </location>
</feature>
<evidence type="ECO:0000259" key="8">
    <source>
        <dbReference type="Pfam" id="PF20684"/>
    </source>
</evidence>
<dbReference type="InterPro" id="IPR052337">
    <property type="entry name" value="SAT4-like"/>
</dbReference>
<keyword evidence="2 7" id="KW-0812">Transmembrane</keyword>
<dbReference type="AlphaFoldDB" id="A0A8K0VVR7"/>
<feature type="domain" description="Rhodopsin" evidence="8">
    <location>
        <begin position="33"/>
        <end position="272"/>
    </location>
</feature>
<evidence type="ECO:0000256" key="5">
    <source>
        <dbReference type="ARBA" id="ARBA00038359"/>
    </source>
</evidence>
<dbReference type="InterPro" id="IPR049326">
    <property type="entry name" value="Rhodopsin_dom_fungi"/>
</dbReference>
<evidence type="ECO:0000256" key="4">
    <source>
        <dbReference type="ARBA" id="ARBA00023136"/>
    </source>
</evidence>
<feature type="region of interest" description="Disordered" evidence="6">
    <location>
        <begin position="295"/>
        <end position="334"/>
    </location>
</feature>
<protein>
    <recommendedName>
        <fullName evidence="8">Rhodopsin domain-containing protein</fullName>
    </recommendedName>
</protein>
<evidence type="ECO:0000313" key="9">
    <source>
        <dbReference type="EMBL" id="KAH7081103.1"/>
    </source>
</evidence>
<dbReference type="EMBL" id="JAGMVJ010000015">
    <property type="protein sequence ID" value="KAH7081103.1"/>
    <property type="molecule type" value="Genomic_DNA"/>
</dbReference>
<feature type="transmembrane region" description="Helical" evidence="7">
    <location>
        <begin position="178"/>
        <end position="197"/>
    </location>
</feature>
<keyword evidence="3 7" id="KW-1133">Transmembrane helix</keyword>
<organism evidence="9 10">
    <name type="scientific">Paraphoma chrysanthemicola</name>
    <dbReference type="NCBI Taxonomy" id="798071"/>
    <lineage>
        <taxon>Eukaryota</taxon>
        <taxon>Fungi</taxon>
        <taxon>Dikarya</taxon>
        <taxon>Ascomycota</taxon>
        <taxon>Pezizomycotina</taxon>
        <taxon>Dothideomycetes</taxon>
        <taxon>Pleosporomycetidae</taxon>
        <taxon>Pleosporales</taxon>
        <taxon>Pleosporineae</taxon>
        <taxon>Phaeosphaeriaceae</taxon>
        <taxon>Paraphoma</taxon>
    </lineage>
</organism>
<keyword evidence="4 7" id="KW-0472">Membrane</keyword>
<proteinExistence type="inferred from homology"/>
<feature type="transmembrane region" description="Helical" evidence="7">
    <location>
        <begin position="90"/>
        <end position="114"/>
    </location>
</feature>
<feature type="transmembrane region" description="Helical" evidence="7">
    <location>
        <begin position="209"/>
        <end position="227"/>
    </location>
</feature>
<comment type="similarity">
    <text evidence="5">Belongs to the SAT4 family.</text>
</comment>
<accession>A0A8K0VVR7</accession>
<comment type="subcellular location">
    <subcellularLocation>
        <location evidence="1">Membrane</location>
        <topology evidence="1">Multi-pass membrane protein</topology>
    </subcellularLocation>
</comment>
<feature type="compositionally biased region" description="Polar residues" evidence="6">
    <location>
        <begin position="295"/>
        <end position="322"/>
    </location>
</feature>
<comment type="caution">
    <text evidence="9">The sequence shown here is derived from an EMBL/GenBank/DDBJ whole genome shotgun (WGS) entry which is preliminary data.</text>
</comment>
<sequence length="415" mass="45548">MARHSDDSTAKSGEQSQRITIVFLALSWAFIMLRIFTRTYIMSNFGWDDSTMILAGLIFAVYCAALLYIGSNGGGTHILDLPRLQLLTKWVVVSEATYIIATMTLKISLGIFFARIVVKPWQVGIIYVNVGINIFSSAAAFFYCLFRCGPDLDKYAVQQVLDKCTPQTLDRFVAYQQAAVTTMTDLIFLIMPMIILWNANMSRQSKISVGFILSLAALGVICSILRFRYVDGLTQVDDFFWNAVNISIWSTIECGASIIAGCLATLRPLLKRMVTASAVSSSLGSCVKHVGRSLRSSQRSEPQNLPQHNSQASAGHSQATKSTENKTERTLSNDEATLAEFLARPGEEVIPMGNEAGTSRSAANQVLQTDGMADFPWPTNPKRTKRQTIHATWTLRRGVGSDGRTAGLNESGNVA</sequence>
<evidence type="ECO:0000256" key="6">
    <source>
        <dbReference type="SAM" id="MobiDB-lite"/>
    </source>
</evidence>
<dbReference type="PANTHER" id="PTHR33048:SF96">
    <property type="entry name" value="INTEGRAL MEMBRANE PROTEIN"/>
    <property type="match status" value="1"/>
</dbReference>
<dbReference type="PANTHER" id="PTHR33048">
    <property type="entry name" value="PTH11-LIKE INTEGRAL MEMBRANE PROTEIN (AFU_ORTHOLOGUE AFUA_5G11245)"/>
    <property type="match status" value="1"/>
</dbReference>
<evidence type="ECO:0000256" key="2">
    <source>
        <dbReference type="ARBA" id="ARBA00022692"/>
    </source>
</evidence>
<feature type="transmembrane region" description="Helical" evidence="7">
    <location>
        <begin position="20"/>
        <end position="41"/>
    </location>
</feature>
<gene>
    <name evidence="9" type="ORF">FB567DRAFT_475909</name>
</gene>
<feature type="transmembrane region" description="Helical" evidence="7">
    <location>
        <begin position="239"/>
        <end position="266"/>
    </location>
</feature>
<dbReference type="Proteomes" id="UP000813461">
    <property type="component" value="Unassembled WGS sequence"/>
</dbReference>
<keyword evidence="10" id="KW-1185">Reference proteome</keyword>
<feature type="compositionally biased region" description="Basic and acidic residues" evidence="6">
    <location>
        <begin position="323"/>
        <end position="332"/>
    </location>
</feature>